<proteinExistence type="predicted"/>
<evidence type="ECO:0000256" key="1">
    <source>
        <dbReference type="SAM" id="MobiDB-lite"/>
    </source>
</evidence>
<dbReference type="EMBL" id="JAFBMS010000065">
    <property type="protein sequence ID" value="KAG9338566.1"/>
    <property type="molecule type" value="Genomic_DNA"/>
</dbReference>
<comment type="caution">
    <text evidence="2">The sequence shown here is derived from an EMBL/GenBank/DDBJ whole genome shotgun (WGS) entry which is preliminary data.</text>
</comment>
<name>A0A8T2NFP2_9TELE</name>
<evidence type="ECO:0000313" key="3">
    <source>
        <dbReference type="Proteomes" id="UP000824540"/>
    </source>
</evidence>
<accession>A0A8T2NFP2</accession>
<organism evidence="2 3">
    <name type="scientific">Albula glossodonta</name>
    <name type="common">roundjaw bonefish</name>
    <dbReference type="NCBI Taxonomy" id="121402"/>
    <lineage>
        <taxon>Eukaryota</taxon>
        <taxon>Metazoa</taxon>
        <taxon>Chordata</taxon>
        <taxon>Craniata</taxon>
        <taxon>Vertebrata</taxon>
        <taxon>Euteleostomi</taxon>
        <taxon>Actinopterygii</taxon>
        <taxon>Neopterygii</taxon>
        <taxon>Teleostei</taxon>
        <taxon>Albuliformes</taxon>
        <taxon>Albulidae</taxon>
        <taxon>Albula</taxon>
    </lineage>
</organism>
<protein>
    <submittedName>
        <fullName evidence="2">Uncharacterized protein</fullName>
    </submittedName>
</protein>
<reference evidence="2" key="1">
    <citation type="thesis" date="2021" institute="BYU ScholarsArchive" country="Provo, UT, USA">
        <title>Applications of and Algorithms for Genome Assembly and Genomic Analyses with an Emphasis on Marine Teleosts.</title>
        <authorList>
            <person name="Pickett B.D."/>
        </authorList>
    </citation>
    <scope>NUCLEOTIDE SEQUENCE</scope>
    <source>
        <strain evidence="2">HI-2016</strain>
    </source>
</reference>
<sequence length="103" mass="10796">MFGMDQPSGARQETALPSGRPLFAGHPKEIGAVSISVNEGCADTPGATELVGTGVPVGSRTAPREETKMTFSPYSDVLCNQAPHRMLASLGLLPWPIAKSCSR</sequence>
<dbReference type="Proteomes" id="UP000824540">
    <property type="component" value="Unassembled WGS sequence"/>
</dbReference>
<keyword evidence="3" id="KW-1185">Reference proteome</keyword>
<dbReference type="AlphaFoldDB" id="A0A8T2NFP2"/>
<evidence type="ECO:0000313" key="2">
    <source>
        <dbReference type="EMBL" id="KAG9338566.1"/>
    </source>
</evidence>
<feature type="region of interest" description="Disordered" evidence="1">
    <location>
        <begin position="1"/>
        <end position="23"/>
    </location>
</feature>
<gene>
    <name evidence="2" type="ORF">JZ751_025624</name>
</gene>